<organism evidence="3 4">
    <name type="scientific">Methanobrevibacter smithii DSM 2375</name>
    <dbReference type="NCBI Taxonomy" id="483214"/>
    <lineage>
        <taxon>Archaea</taxon>
        <taxon>Methanobacteriati</taxon>
        <taxon>Methanobacteriota</taxon>
        <taxon>Methanomada group</taxon>
        <taxon>Methanobacteria</taxon>
        <taxon>Methanobacteriales</taxon>
        <taxon>Methanobacteriaceae</taxon>
        <taxon>Methanobrevibacter</taxon>
    </lineage>
</organism>
<dbReference type="PIRSF" id="PIRSF005852">
    <property type="entry name" value="UCP005852"/>
    <property type="match status" value="1"/>
</dbReference>
<dbReference type="HAMAP" id="MF_01089">
    <property type="entry name" value="UPF0288"/>
    <property type="match status" value="1"/>
</dbReference>
<dbReference type="InterPro" id="IPR058492">
    <property type="entry name" value="DUF8179"/>
</dbReference>
<dbReference type="Proteomes" id="UP000003489">
    <property type="component" value="Unassembled WGS sequence"/>
</dbReference>
<dbReference type="EMBL" id="ABYW01000005">
    <property type="protein sequence ID" value="EEE41836.1"/>
    <property type="molecule type" value="Genomic_DNA"/>
</dbReference>
<dbReference type="Pfam" id="PF26548">
    <property type="entry name" value="DUF8179"/>
    <property type="match status" value="1"/>
</dbReference>
<dbReference type="PATRIC" id="fig|483214.13.peg.697"/>
<name>B9AEE6_METSM</name>
<reference evidence="3 4" key="2">
    <citation type="submission" date="2008-11" db="EMBL/GenBank/DDBJ databases">
        <title>Draft genome sequence of Methanobrevibacter smithii (DSM 2375).</title>
        <authorList>
            <person name="Sudarsanam P."/>
            <person name="Ley R."/>
            <person name="Guruge J."/>
            <person name="Turnbaugh P.J."/>
            <person name="Mahowald M."/>
            <person name="Liep D."/>
            <person name="Gordon J."/>
        </authorList>
    </citation>
    <scope>NUCLEOTIDE SEQUENCE [LARGE SCALE GENOMIC DNA]</scope>
    <source>
        <strain evidence="3 4">DSM 2375</strain>
    </source>
</reference>
<evidence type="ECO:0000313" key="3">
    <source>
        <dbReference type="EMBL" id="EEE41836.1"/>
    </source>
</evidence>
<feature type="domain" description="Putative peptidyl-prolyl cis-trans isomerase" evidence="2">
    <location>
        <begin position="388"/>
        <end position="514"/>
    </location>
</feature>
<reference evidence="3 4" key="1">
    <citation type="submission" date="2008-10" db="EMBL/GenBank/DDBJ databases">
        <authorList>
            <person name="Fulton L."/>
            <person name="Clifton S."/>
            <person name="Fulton B."/>
            <person name="Xu J."/>
            <person name="Minx P."/>
            <person name="Pepin K.H."/>
            <person name="Johnson M."/>
            <person name="Bhonagiri V."/>
            <person name="Nash W.E."/>
            <person name="Mardis E.R."/>
            <person name="Wilson R.K."/>
        </authorList>
    </citation>
    <scope>NUCLEOTIDE SEQUENCE [LARGE SCALE GENOMIC DNA]</scope>
    <source>
        <strain evidence="3 4">DSM 2375</strain>
    </source>
</reference>
<comment type="similarity">
    <text evidence="1">Belongs to the UPF0288 family.</text>
</comment>
<gene>
    <name evidence="3" type="ORF">METSMIALI_00725</name>
</gene>
<dbReference type="AlphaFoldDB" id="B9AEE6"/>
<dbReference type="HOGENOM" id="CLU_533841_0_0_2"/>
<dbReference type="NCBIfam" id="TIGR03268">
    <property type="entry name" value="methan_mark_3"/>
    <property type="match status" value="1"/>
</dbReference>
<accession>B9AEE6</accession>
<sequence length="517" mass="57453">MGDYMLIKINGEEMNVAEGSTIQDVIDESNAPYTPGSIICLIKGKKELEKNVSKFKIKTTQGSVILELLDTKEAQPLVDVWKKQYKDFENLSIRWSTSNEVAIGPVVTELEPTSEEYKYYEGDVVLSLSSFSNESTHLILIKENTTNVYSVPPFNKGIFARVIGGKKTLNLLTDDDEVKAIEPIIERSTTTDSSAVSDLDTVLEEGNELFTYVSLEVDNDSPVSVEHLFSVIKDGRIKVDFESESFLGFYELKGINKPKENVVSRTRGTVTVRNSGVGVGKLYIYRENRVLSPNHTNVGKIIKGMEIVDIAKKGDFITIKSNQDRLMLLGHNQNEIDEKLASLNIEHIKEGVTGEDALIVEQTPKYTIDILNEGKVTTKSIHKDDLCEINFTDNAPRTVKYFKLVSGLLEEPIGKIKVHFSVPGMHILIFEGDSNTSKGLVPENTPENIVKACEIGITNMAAKNVGLIGVRFEDNKEFGPTAESFSSTNILGKVVSDYSKLEKFKDGEIVYVKESND</sequence>
<comment type="caution">
    <text evidence="3">The sequence shown here is derived from an EMBL/GenBank/DDBJ whole genome shotgun (WGS) entry which is preliminary data.</text>
</comment>
<dbReference type="InterPro" id="IPR016466">
    <property type="entry name" value="Methan_mark_3"/>
</dbReference>
<evidence type="ECO:0000313" key="4">
    <source>
        <dbReference type="Proteomes" id="UP000003489"/>
    </source>
</evidence>
<protein>
    <recommendedName>
        <fullName evidence="1">UPF0288 protein METSMIALI_00725</fullName>
    </recommendedName>
</protein>
<evidence type="ECO:0000256" key="1">
    <source>
        <dbReference type="HAMAP-Rule" id="MF_01089"/>
    </source>
</evidence>
<proteinExistence type="inferred from homology"/>
<evidence type="ECO:0000259" key="2">
    <source>
        <dbReference type="Pfam" id="PF26548"/>
    </source>
</evidence>